<gene>
    <name evidence="1" type="ORF">L1987_02286</name>
</gene>
<proteinExistence type="predicted"/>
<reference evidence="2" key="1">
    <citation type="journal article" date="2022" name="Mol. Ecol. Resour.">
        <title>The genomes of chicory, endive, great burdock and yacon provide insights into Asteraceae palaeo-polyploidization history and plant inulin production.</title>
        <authorList>
            <person name="Fan W."/>
            <person name="Wang S."/>
            <person name="Wang H."/>
            <person name="Wang A."/>
            <person name="Jiang F."/>
            <person name="Liu H."/>
            <person name="Zhao H."/>
            <person name="Xu D."/>
            <person name="Zhang Y."/>
        </authorList>
    </citation>
    <scope>NUCLEOTIDE SEQUENCE [LARGE SCALE GENOMIC DNA]</scope>
    <source>
        <strain evidence="2">cv. Yunnan</strain>
    </source>
</reference>
<evidence type="ECO:0000313" key="1">
    <source>
        <dbReference type="EMBL" id="KAI3828189.1"/>
    </source>
</evidence>
<sequence>MLLSEDNCIKKILRNQSKSASSNRFLSTATNKIGSTDHSSVDNRKKASTNAQFLEETKRISFTSIQSLVRTKKFVSIDGHPSSLDIRKHLSTTRFSSMHTKFSGLNQFRGSTNRSSVDT</sequence>
<dbReference type="EMBL" id="CM042018">
    <property type="protein sequence ID" value="KAI3828189.1"/>
    <property type="molecule type" value="Genomic_DNA"/>
</dbReference>
<comment type="caution">
    <text evidence="1">The sequence shown here is derived from an EMBL/GenBank/DDBJ whole genome shotgun (WGS) entry which is preliminary data.</text>
</comment>
<accession>A0ACB9K7G4</accession>
<name>A0ACB9K7G4_9ASTR</name>
<evidence type="ECO:0000313" key="2">
    <source>
        <dbReference type="Proteomes" id="UP001056120"/>
    </source>
</evidence>
<reference evidence="1 2" key="2">
    <citation type="journal article" date="2022" name="Mol. Ecol. Resour.">
        <title>The genomes of chicory, endive, great burdock and yacon provide insights into Asteraceae paleo-polyploidization history and plant inulin production.</title>
        <authorList>
            <person name="Fan W."/>
            <person name="Wang S."/>
            <person name="Wang H."/>
            <person name="Wang A."/>
            <person name="Jiang F."/>
            <person name="Liu H."/>
            <person name="Zhao H."/>
            <person name="Xu D."/>
            <person name="Zhang Y."/>
        </authorList>
    </citation>
    <scope>NUCLEOTIDE SEQUENCE [LARGE SCALE GENOMIC DNA]</scope>
    <source>
        <strain evidence="2">cv. Yunnan</strain>
        <tissue evidence="1">Leaves</tissue>
    </source>
</reference>
<protein>
    <submittedName>
        <fullName evidence="1">Uncharacterized protein</fullName>
    </submittedName>
</protein>
<organism evidence="1 2">
    <name type="scientific">Smallanthus sonchifolius</name>
    <dbReference type="NCBI Taxonomy" id="185202"/>
    <lineage>
        <taxon>Eukaryota</taxon>
        <taxon>Viridiplantae</taxon>
        <taxon>Streptophyta</taxon>
        <taxon>Embryophyta</taxon>
        <taxon>Tracheophyta</taxon>
        <taxon>Spermatophyta</taxon>
        <taxon>Magnoliopsida</taxon>
        <taxon>eudicotyledons</taxon>
        <taxon>Gunneridae</taxon>
        <taxon>Pentapetalae</taxon>
        <taxon>asterids</taxon>
        <taxon>campanulids</taxon>
        <taxon>Asterales</taxon>
        <taxon>Asteraceae</taxon>
        <taxon>Asteroideae</taxon>
        <taxon>Heliantheae alliance</taxon>
        <taxon>Millerieae</taxon>
        <taxon>Smallanthus</taxon>
    </lineage>
</organism>
<keyword evidence="2" id="KW-1185">Reference proteome</keyword>
<dbReference type="Proteomes" id="UP001056120">
    <property type="component" value="Linkage Group LG01"/>
</dbReference>